<feature type="signal peptide" evidence="2">
    <location>
        <begin position="1"/>
        <end position="21"/>
    </location>
</feature>
<protein>
    <submittedName>
        <fullName evidence="3">Uncharacterized protein</fullName>
    </submittedName>
</protein>
<accession>A0A399RN81</accession>
<feature type="region of interest" description="Disordered" evidence="1">
    <location>
        <begin position="46"/>
        <end position="88"/>
    </location>
</feature>
<dbReference type="EMBL" id="QWGA01000003">
    <property type="protein sequence ID" value="RIJ31774.1"/>
    <property type="molecule type" value="Genomic_DNA"/>
</dbReference>
<sequence>MKRTFLTATAAIALMTAPAIAQVADTDIETQTEAEITTDIPDVQIEGDVTSDTTLDTETPTATTPSWDGDTELENDTFKDGDGMGGEYYESEEDAIADSDLEADTDVEIETPGADVDVDVETETEYNDEAEAKLQMNDQYGSVETYGDTKVTAEASSDLNEGQLAELNAEKSAQVAANTDTEMGVGGPEATDAEDAAARYGDINEVANPDVDVDGLTEYEEEQIEKAGEDAAQDIDKLEKDSTKY</sequence>
<dbReference type="AlphaFoldDB" id="A0A399RN81"/>
<feature type="chain" id="PRO_5017425174" evidence="2">
    <location>
        <begin position="22"/>
        <end position="245"/>
    </location>
</feature>
<dbReference type="Proteomes" id="UP000265845">
    <property type="component" value="Unassembled WGS sequence"/>
</dbReference>
<dbReference type="RefSeq" id="WP_119453262.1">
    <property type="nucleotide sequence ID" value="NZ_QWGA01000003.1"/>
</dbReference>
<feature type="compositionally biased region" description="Basic and acidic residues" evidence="1">
    <location>
        <begin position="224"/>
        <end position="245"/>
    </location>
</feature>
<keyword evidence="2" id="KW-0732">Signal</keyword>
<gene>
    <name evidence="3" type="ORF">D1222_05905</name>
</gene>
<feature type="compositionally biased region" description="Low complexity" evidence="1">
    <location>
        <begin position="48"/>
        <end position="64"/>
    </location>
</feature>
<proteinExistence type="predicted"/>
<feature type="region of interest" description="Disordered" evidence="1">
    <location>
        <begin position="180"/>
        <end position="245"/>
    </location>
</feature>
<organism evidence="3 4">
    <name type="scientific">Henriciella algicola</name>
    <dbReference type="NCBI Taxonomy" id="1608422"/>
    <lineage>
        <taxon>Bacteria</taxon>
        <taxon>Pseudomonadati</taxon>
        <taxon>Pseudomonadota</taxon>
        <taxon>Alphaproteobacteria</taxon>
        <taxon>Hyphomonadales</taxon>
        <taxon>Hyphomonadaceae</taxon>
        <taxon>Henriciella</taxon>
    </lineage>
</organism>
<dbReference type="OrthoDB" id="7629059at2"/>
<evidence type="ECO:0000313" key="3">
    <source>
        <dbReference type="EMBL" id="RIJ31774.1"/>
    </source>
</evidence>
<evidence type="ECO:0000256" key="1">
    <source>
        <dbReference type="SAM" id="MobiDB-lite"/>
    </source>
</evidence>
<evidence type="ECO:0000313" key="4">
    <source>
        <dbReference type="Proteomes" id="UP000265845"/>
    </source>
</evidence>
<evidence type="ECO:0000256" key="2">
    <source>
        <dbReference type="SAM" id="SignalP"/>
    </source>
</evidence>
<name>A0A399RN81_9PROT</name>
<keyword evidence="4" id="KW-1185">Reference proteome</keyword>
<feature type="compositionally biased region" description="Acidic residues" evidence="1">
    <location>
        <begin position="211"/>
        <end position="223"/>
    </location>
</feature>
<comment type="caution">
    <text evidence="3">The sequence shown here is derived from an EMBL/GenBank/DDBJ whole genome shotgun (WGS) entry which is preliminary data.</text>
</comment>
<reference evidence="3 4" key="1">
    <citation type="submission" date="2018-08" db="EMBL/GenBank/DDBJ databases">
        <title>Henriciella mobilis sp. nov., isolated from seawater.</title>
        <authorList>
            <person name="Cheng H."/>
            <person name="Wu Y.-H."/>
            <person name="Xu X.-W."/>
            <person name="Guo L.-L."/>
        </authorList>
    </citation>
    <scope>NUCLEOTIDE SEQUENCE [LARGE SCALE GENOMIC DNA]</scope>
    <source>
        <strain evidence="3 4">CCUG67844</strain>
    </source>
</reference>